<dbReference type="HOGENOM" id="CLU_068030_2_0_5"/>
<evidence type="ECO:0000256" key="2">
    <source>
        <dbReference type="ARBA" id="ARBA00022803"/>
    </source>
</evidence>
<dbReference type="PANTHER" id="PTHR44858:SF1">
    <property type="entry name" value="UDP-N-ACETYLGLUCOSAMINE--PEPTIDE N-ACETYLGLUCOSAMINYLTRANSFERASE SPINDLY-RELATED"/>
    <property type="match status" value="1"/>
</dbReference>
<proteinExistence type="predicted"/>
<feature type="signal peptide" evidence="3">
    <location>
        <begin position="1"/>
        <end position="25"/>
    </location>
</feature>
<keyword evidence="5" id="KW-1185">Reference proteome</keyword>
<keyword evidence="3" id="KW-0732">Signal</keyword>
<dbReference type="PANTHER" id="PTHR44858">
    <property type="entry name" value="TETRATRICOPEPTIDE REPEAT PROTEIN 6"/>
    <property type="match status" value="1"/>
</dbReference>
<dbReference type="eggNOG" id="COG0457">
    <property type="taxonomic scope" value="Bacteria"/>
</dbReference>
<keyword evidence="1" id="KW-0677">Repeat</keyword>
<dbReference type="EMBL" id="CP000774">
    <property type="protein sequence ID" value="ABS61824.1"/>
    <property type="molecule type" value="Genomic_DNA"/>
</dbReference>
<evidence type="ECO:0000256" key="1">
    <source>
        <dbReference type="ARBA" id="ARBA00022737"/>
    </source>
</evidence>
<dbReference type="InterPro" id="IPR050498">
    <property type="entry name" value="Ycf3"/>
</dbReference>
<dbReference type="SMART" id="SM00028">
    <property type="entry name" value="TPR"/>
    <property type="match status" value="4"/>
</dbReference>
<accession>A7HPJ1</accession>
<dbReference type="STRING" id="402881.Plav_0201"/>
<evidence type="ECO:0000256" key="3">
    <source>
        <dbReference type="SAM" id="SignalP"/>
    </source>
</evidence>
<dbReference type="KEGG" id="pla:Plav_0201"/>
<dbReference type="RefSeq" id="WP_011995115.1">
    <property type="nucleotide sequence ID" value="NC_009719.1"/>
</dbReference>
<dbReference type="SUPFAM" id="SSF48452">
    <property type="entry name" value="TPR-like"/>
    <property type="match status" value="1"/>
</dbReference>
<dbReference type="GO" id="GO:0046813">
    <property type="term" value="P:receptor-mediated virion attachment to host cell"/>
    <property type="evidence" value="ECO:0007669"/>
    <property type="project" value="TreeGrafter"/>
</dbReference>
<evidence type="ECO:0000313" key="4">
    <source>
        <dbReference type="EMBL" id="ABS61824.1"/>
    </source>
</evidence>
<feature type="chain" id="PRO_5002709526" evidence="3">
    <location>
        <begin position="26"/>
        <end position="251"/>
    </location>
</feature>
<dbReference type="GO" id="GO:0009279">
    <property type="term" value="C:cell outer membrane"/>
    <property type="evidence" value="ECO:0007669"/>
    <property type="project" value="TreeGrafter"/>
</dbReference>
<keyword evidence="2" id="KW-0802">TPR repeat</keyword>
<evidence type="ECO:0000313" key="5">
    <source>
        <dbReference type="Proteomes" id="UP000006377"/>
    </source>
</evidence>
<dbReference type="AlphaFoldDB" id="A7HPJ1"/>
<dbReference type="InterPro" id="IPR011990">
    <property type="entry name" value="TPR-like_helical_dom_sf"/>
</dbReference>
<protein>
    <submittedName>
        <fullName evidence="4">Tetratricopeptide domain protein</fullName>
    </submittedName>
</protein>
<dbReference type="Proteomes" id="UP000006377">
    <property type="component" value="Chromosome"/>
</dbReference>
<organism evidence="4 5">
    <name type="scientific">Parvibaculum lavamentivorans (strain DS-1 / DSM 13023 / NCIMB 13966)</name>
    <dbReference type="NCBI Taxonomy" id="402881"/>
    <lineage>
        <taxon>Bacteria</taxon>
        <taxon>Pseudomonadati</taxon>
        <taxon>Pseudomonadota</taxon>
        <taxon>Alphaproteobacteria</taxon>
        <taxon>Hyphomicrobiales</taxon>
        <taxon>Parvibaculaceae</taxon>
        <taxon>Parvibaculum</taxon>
    </lineage>
</organism>
<dbReference type="Gene3D" id="1.25.40.10">
    <property type="entry name" value="Tetratricopeptide repeat domain"/>
    <property type="match status" value="2"/>
</dbReference>
<reference evidence="4 5" key="1">
    <citation type="journal article" date="2011" name="Stand. Genomic Sci.">
        <title>Complete genome sequence of Parvibaculum lavamentivorans type strain (DS-1(T)).</title>
        <authorList>
            <person name="Schleheck D."/>
            <person name="Weiss M."/>
            <person name="Pitluck S."/>
            <person name="Bruce D."/>
            <person name="Land M.L."/>
            <person name="Han S."/>
            <person name="Saunders E."/>
            <person name="Tapia R."/>
            <person name="Detter C."/>
            <person name="Brettin T."/>
            <person name="Han J."/>
            <person name="Woyke T."/>
            <person name="Goodwin L."/>
            <person name="Pennacchio L."/>
            <person name="Nolan M."/>
            <person name="Cook A.M."/>
            <person name="Kjelleberg S."/>
            <person name="Thomas T."/>
        </authorList>
    </citation>
    <scope>NUCLEOTIDE SEQUENCE [LARGE SCALE GENOMIC DNA]</scope>
    <source>
        <strain evidence="5">DS-1 / DSM 13023 / NCIMB 13966</strain>
    </source>
</reference>
<sequence length="251" mass="27327">MKRIPYFFPPFLAVVFLLGAARAEAPEPDYDACIALVQPDPTAALEMAQKLKLKGGEDEAGGMHCEALSLMELGRADEAGSAFFDLAERMLRADDELRSPIYAQAGDAWAIAGSPKLALRAYDNAIARVPDDPTYYAGRARVKAIAKDWEGVRDDAAEALALDPHYPEPMMLRSAANRILGHPRAALVDANRAVELRPHNLDALLERGLVHKALGDKPGAWGDWSTLLRYAGQTGQENHPAAIAARDYLKE</sequence>
<name>A7HPJ1_PARL1</name>
<dbReference type="InterPro" id="IPR019734">
    <property type="entry name" value="TPR_rpt"/>
</dbReference>
<dbReference type="OrthoDB" id="9814069at2"/>
<gene>
    <name evidence="4" type="ordered locus">Plav_0201</name>
</gene>